<feature type="domain" description="GGDEF" evidence="5">
    <location>
        <begin position="173"/>
        <end position="302"/>
    </location>
</feature>
<dbReference type="KEGG" id="pace:A6070_09885"/>
<sequence>MAYTALILGDSSASREKVAACLEGTGLIQRKLYCKDARRAIRWLSEYDIDIVCCDWRWQAREEIADMVGVLRRRPEWHDLPVLLFTRGDDRELWMAGMEIGVSECLPLELAMQEHRVKIRWHLKNRERIQELHKAQSQLARIALSDSLTGLFNRAYFDASIGQEIARCARRNLSLTLLMVDLDHFKTINDTYGHLAGDRALEAVAQVLTAQSRTSDTVCRFGGEEFAIILPETSGANALVVAERIRKKIAALDVGFPLTASIGVGSAKVTNSLTPDHLIAEADGALYEAKRRGRNRVESSALNTGVVSELRLFRGFRAAVATA</sequence>
<dbReference type="SUPFAM" id="SSF52172">
    <property type="entry name" value="CheY-like"/>
    <property type="match status" value="1"/>
</dbReference>
<dbReference type="Proteomes" id="UP000182264">
    <property type="component" value="Chromosome"/>
</dbReference>
<dbReference type="AlphaFoldDB" id="A0A1L3GCY2"/>
<comment type="catalytic activity">
    <reaction evidence="2">
        <text>2 GTP = 3',3'-c-di-GMP + 2 diphosphate</text>
        <dbReference type="Rhea" id="RHEA:24898"/>
        <dbReference type="ChEBI" id="CHEBI:33019"/>
        <dbReference type="ChEBI" id="CHEBI:37565"/>
        <dbReference type="ChEBI" id="CHEBI:58805"/>
        <dbReference type="EC" id="2.7.7.65"/>
    </reaction>
</comment>
<keyword evidence="7" id="KW-1185">Reference proteome</keyword>
<dbReference type="PANTHER" id="PTHR45138:SF9">
    <property type="entry name" value="DIGUANYLATE CYCLASE DGCM-RELATED"/>
    <property type="match status" value="1"/>
</dbReference>
<dbReference type="SUPFAM" id="SSF55073">
    <property type="entry name" value="Nucleotide cyclase"/>
    <property type="match status" value="1"/>
</dbReference>
<dbReference type="EMBL" id="CP015518">
    <property type="protein sequence ID" value="APG23802.1"/>
    <property type="molecule type" value="Genomic_DNA"/>
</dbReference>
<organism evidence="6 7">
    <name type="scientific">Syntrophotalea acetylenica</name>
    <name type="common">Pelobacter acetylenicus</name>
    <dbReference type="NCBI Taxonomy" id="29542"/>
    <lineage>
        <taxon>Bacteria</taxon>
        <taxon>Pseudomonadati</taxon>
        <taxon>Thermodesulfobacteriota</taxon>
        <taxon>Desulfuromonadia</taxon>
        <taxon>Desulfuromonadales</taxon>
        <taxon>Syntrophotaleaceae</taxon>
        <taxon>Syntrophotalea</taxon>
    </lineage>
</organism>
<dbReference type="PROSITE" id="PS50110">
    <property type="entry name" value="RESPONSE_REGULATORY"/>
    <property type="match status" value="1"/>
</dbReference>
<dbReference type="CDD" id="cd01949">
    <property type="entry name" value="GGDEF"/>
    <property type="match status" value="1"/>
</dbReference>
<feature type="domain" description="Response regulatory" evidence="4">
    <location>
        <begin position="4"/>
        <end position="123"/>
    </location>
</feature>
<dbReference type="GO" id="GO:0052621">
    <property type="term" value="F:diguanylate cyclase activity"/>
    <property type="evidence" value="ECO:0007669"/>
    <property type="project" value="UniProtKB-EC"/>
</dbReference>
<evidence type="ECO:0000313" key="7">
    <source>
        <dbReference type="Proteomes" id="UP000182264"/>
    </source>
</evidence>
<dbReference type="Pfam" id="PF00990">
    <property type="entry name" value="GGDEF"/>
    <property type="match status" value="1"/>
</dbReference>
<name>A0A1L3GCY2_SYNAC</name>
<dbReference type="InterPro" id="IPR011006">
    <property type="entry name" value="CheY-like_superfamily"/>
</dbReference>
<protein>
    <recommendedName>
        <fullName evidence="1">diguanylate cyclase</fullName>
        <ecNumber evidence="1">2.7.7.65</ecNumber>
    </recommendedName>
</protein>
<evidence type="ECO:0000256" key="1">
    <source>
        <dbReference type="ARBA" id="ARBA00012528"/>
    </source>
</evidence>
<dbReference type="SMART" id="SM00267">
    <property type="entry name" value="GGDEF"/>
    <property type="match status" value="1"/>
</dbReference>
<evidence type="ECO:0000259" key="4">
    <source>
        <dbReference type="PROSITE" id="PS50110"/>
    </source>
</evidence>
<evidence type="ECO:0000256" key="3">
    <source>
        <dbReference type="PROSITE-ProRule" id="PRU00169"/>
    </source>
</evidence>
<dbReference type="NCBIfam" id="TIGR00254">
    <property type="entry name" value="GGDEF"/>
    <property type="match status" value="1"/>
</dbReference>
<dbReference type="PROSITE" id="PS50887">
    <property type="entry name" value="GGDEF"/>
    <property type="match status" value="1"/>
</dbReference>
<dbReference type="GO" id="GO:0043709">
    <property type="term" value="P:cell adhesion involved in single-species biofilm formation"/>
    <property type="evidence" value="ECO:0007669"/>
    <property type="project" value="TreeGrafter"/>
</dbReference>
<keyword evidence="3" id="KW-0597">Phosphoprotein</keyword>
<dbReference type="STRING" id="29542.A6070_09885"/>
<dbReference type="InterPro" id="IPR029787">
    <property type="entry name" value="Nucleotide_cyclase"/>
</dbReference>
<proteinExistence type="predicted"/>
<evidence type="ECO:0000256" key="2">
    <source>
        <dbReference type="ARBA" id="ARBA00034247"/>
    </source>
</evidence>
<dbReference type="OrthoDB" id="9812034at2"/>
<dbReference type="RefSeq" id="WP_072285615.1">
    <property type="nucleotide sequence ID" value="NZ_CP015455.1"/>
</dbReference>
<dbReference type="GO" id="GO:1902201">
    <property type="term" value="P:negative regulation of bacterial-type flagellum-dependent cell motility"/>
    <property type="evidence" value="ECO:0007669"/>
    <property type="project" value="TreeGrafter"/>
</dbReference>
<dbReference type="FunFam" id="3.30.70.270:FF:000001">
    <property type="entry name" value="Diguanylate cyclase domain protein"/>
    <property type="match status" value="1"/>
</dbReference>
<dbReference type="InterPro" id="IPR001789">
    <property type="entry name" value="Sig_transdc_resp-reg_receiver"/>
</dbReference>
<dbReference type="InterPro" id="IPR050469">
    <property type="entry name" value="Diguanylate_Cyclase"/>
</dbReference>
<dbReference type="InterPro" id="IPR000160">
    <property type="entry name" value="GGDEF_dom"/>
</dbReference>
<dbReference type="GO" id="GO:0005886">
    <property type="term" value="C:plasma membrane"/>
    <property type="evidence" value="ECO:0007669"/>
    <property type="project" value="TreeGrafter"/>
</dbReference>
<reference evidence="6 7" key="1">
    <citation type="journal article" date="2017" name="Genome Announc.">
        <title>Complete Genome Sequences of Two Acetylene-Fermenting Pelobacter acetylenicus Strains.</title>
        <authorList>
            <person name="Sutton J.M."/>
            <person name="Baesman S.M."/>
            <person name="Fierst J.L."/>
            <person name="Poret-Peterson A.T."/>
            <person name="Oremland R.S."/>
            <person name="Dunlap D.S."/>
            <person name="Akob D.M."/>
        </authorList>
    </citation>
    <scope>NUCLEOTIDE SEQUENCE [LARGE SCALE GENOMIC DNA]</scope>
    <source>
        <strain evidence="6 7">DSM 3247</strain>
    </source>
</reference>
<feature type="modified residue" description="4-aspartylphosphate" evidence="3">
    <location>
        <position position="55"/>
    </location>
</feature>
<evidence type="ECO:0000313" key="6">
    <source>
        <dbReference type="EMBL" id="APG23802.1"/>
    </source>
</evidence>
<accession>A0A1L3GCY2</accession>
<gene>
    <name evidence="6" type="ORF">A7E75_01275</name>
</gene>
<evidence type="ECO:0000259" key="5">
    <source>
        <dbReference type="PROSITE" id="PS50887"/>
    </source>
</evidence>
<dbReference type="GO" id="GO:0000160">
    <property type="term" value="P:phosphorelay signal transduction system"/>
    <property type="evidence" value="ECO:0007669"/>
    <property type="project" value="InterPro"/>
</dbReference>
<dbReference type="EC" id="2.7.7.65" evidence="1"/>
<dbReference type="Gene3D" id="3.40.50.2300">
    <property type="match status" value="1"/>
</dbReference>
<dbReference type="PANTHER" id="PTHR45138">
    <property type="entry name" value="REGULATORY COMPONENTS OF SENSORY TRANSDUCTION SYSTEM"/>
    <property type="match status" value="1"/>
</dbReference>
<dbReference type="InterPro" id="IPR043128">
    <property type="entry name" value="Rev_trsase/Diguanyl_cyclase"/>
</dbReference>
<dbReference type="Gene3D" id="3.30.70.270">
    <property type="match status" value="1"/>
</dbReference>